<dbReference type="Pfam" id="PF00356">
    <property type="entry name" value="LacI"/>
    <property type="match status" value="1"/>
</dbReference>
<dbReference type="PANTHER" id="PTHR30146:SF109">
    <property type="entry name" value="HTH-TYPE TRANSCRIPTIONAL REGULATOR GALS"/>
    <property type="match status" value="1"/>
</dbReference>
<dbReference type="SUPFAM" id="SSF47413">
    <property type="entry name" value="lambda repressor-like DNA-binding domains"/>
    <property type="match status" value="1"/>
</dbReference>
<sequence>MQENSPHSKVTIKDVAEKAGVSAMTVSRVMRNQGKIAPETRALVLKVISELEYEPLSSARNLSGAYSRTIGIVIPDANDFREFRHGYEYEYALLIGALNVCKSHDFAVNIIETRDVHDVNLLVRKVLARQVGGYIVPAPASEYLDLLKTLKEHDLAFSAISAFDPTHADLAVVADERSATRTLTGKMIELGHRRIAFIGGTTRHRATLERQAGFLEAIASHPDRGRIEHAVHDCNAFFDDGYEMGLQVLSRPDRPTAVQCLTDDIAAGVIAAANRLKISLPDGLSIAGFDNFGLARKITPALTTAGLPAEDMGEAAALQVIDALEGRCRRAVKTLACNIVVRDSIARAPGW</sequence>
<dbReference type="PANTHER" id="PTHR30146">
    <property type="entry name" value="LACI-RELATED TRANSCRIPTIONAL REPRESSOR"/>
    <property type="match status" value="1"/>
</dbReference>
<protein>
    <submittedName>
        <fullName evidence="5">Transcriptional regulator, LacI family</fullName>
    </submittedName>
</protein>
<dbReference type="Gene3D" id="3.40.50.2300">
    <property type="match status" value="2"/>
</dbReference>
<dbReference type="Gene3D" id="1.10.260.40">
    <property type="entry name" value="lambda repressor-like DNA-binding domains"/>
    <property type="match status" value="1"/>
</dbReference>
<keyword evidence="3" id="KW-0804">Transcription</keyword>
<dbReference type="RefSeq" id="WP_012345839.1">
    <property type="nucleotide sequence ID" value="NC_010524.1"/>
</dbReference>
<dbReference type="AlphaFoldDB" id="B1Y1A0"/>
<dbReference type="CDD" id="cd01392">
    <property type="entry name" value="HTH_LacI"/>
    <property type="match status" value="1"/>
</dbReference>
<evidence type="ECO:0000256" key="1">
    <source>
        <dbReference type="ARBA" id="ARBA00023015"/>
    </source>
</evidence>
<dbReference type="KEGG" id="lch:Lcho_0805"/>
<evidence type="ECO:0000313" key="5">
    <source>
        <dbReference type="EMBL" id="ACB33077.1"/>
    </source>
</evidence>
<reference evidence="5 6" key="1">
    <citation type="submission" date="2008-03" db="EMBL/GenBank/DDBJ databases">
        <title>Complete sequence of Leptothrix cholodnii SP-6.</title>
        <authorList>
            <consortium name="US DOE Joint Genome Institute"/>
            <person name="Copeland A."/>
            <person name="Lucas S."/>
            <person name="Lapidus A."/>
            <person name="Glavina del Rio T."/>
            <person name="Dalin E."/>
            <person name="Tice H."/>
            <person name="Bruce D."/>
            <person name="Goodwin L."/>
            <person name="Pitluck S."/>
            <person name="Chertkov O."/>
            <person name="Brettin T."/>
            <person name="Detter J.C."/>
            <person name="Han C."/>
            <person name="Kuske C.R."/>
            <person name="Schmutz J."/>
            <person name="Larimer F."/>
            <person name="Land M."/>
            <person name="Hauser L."/>
            <person name="Kyrpides N."/>
            <person name="Lykidis A."/>
            <person name="Emerson D."/>
            <person name="Richardson P."/>
        </authorList>
    </citation>
    <scope>NUCLEOTIDE SEQUENCE [LARGE SCALE GENOMIC DNA]</scope>
    <source>
        <strain evidence="6">ATCC 51168 / LMG 8142 / SP-6</strain>
    </source>
</reference>
<keyword evidence="6" id="KW-1185">Reference proteome</keyword>
<keyword evidence="2" id="KW-0238">DNA-binding</keyword>
<dbReference type="PROSITE" id="PS50932">
    <property type="entry name" value="HTH_LACI_2"/>
    <property type="match status" value="1"/>
</dbReference>
<evidence type="ECO:0000313" key="6">
    <source>
        <dbReference type="Proteomes" id="UP000001693"/>
    </source>
</evidence>
<accession>B1Y1A0</accession>
<dbReference type="Proteomes" id="UP000001693">
    <property type="component" value="Chromosome"/>
</dbReference>
<keyword evidence="1" id="KW-0805">Transcription regulation</keyword>
<dbReference type="InterPro" id="IPR000843">
    <property type="entry name" value="HTH_LacI"/>
</dbReference>
<dbReference type="GO" id="GO:0000976">
    <property type="term" value="F:transcription cis-regulatory region binding"/>
    <property type="evidence" value="ECO:0007669"/>
    <property type="project" value="TreeGrafter"/>
</dbReference>
<dbReference type="HOGENOM" id="CLU_037628_6_1_4"/>
<gene>
    <name evidence="5" type="ordered locus">Lcho_0805</name>
</gene>
<evidence type="ECO:0000256" key="2">
    <source>
        <dbReference type="ARBA" id="ARBA00023125"/>
    </source>
</evidence>
<dbReference type="OrthoDB" id="269117at2"/>
<dbReference type="GO" id="GO:0003700">
    <property type="term" value="F:DNA-binding transcription factor activity"/>
    <property type="evidence" value="ECO:0007669"/>
    <property type="project" value="TreeGrafter"/>
</dbReference>
<organism evidence="5 6">
    <name type="scientific">Leptothrix cholodnii (strain ATCC 51168 / LMG 8142 / SP-6)</name>
    <name type="common">Leptothrix discophora (strain SP-6)</name>
    <dbReference type="NCBI Taxonomy" id="395495"/>
    <lineage>
        <taxon>Bacteria</taxon>
        <taxon>Pseudomonadati</taxon>
        <taxon>Pseudomonadota</taxon>
        <taxon>Betaproteobacteria</taxon>
        <taxon>Burkholderiales</taxon>
        <taxon>Sphaerotilaceae</taxon>
        <taxon>Leptothrix</taxon>
    </lineage>
</organism>
<dbReference type="Pfam" id="PF13377">
    <property type="entry name" value="Peripla_BP_3"/>
    <property type="match status" value="1"/>
</dbReference>
<dbReference type="InterPro" id="IPR046335">
    <property type="entry name" value="LacI/GalR-like_sensor"/>
</dbReference>
<dbReference type="CDD" id="cd06288">
    <property type="entry name" value="PBP1_sucrose_transcription_regulator"/>
    <property type="match status" value="1"/>
</dbReference>
<dbReference type="PROSITE" id="PS00356">
    <property type="entry name" value="HTH_LACI_1"/>
    <property type="match status" value="1"/>
</dbReference>
<dbReference type="eggNOG" id="COG1609">
    <property type="taxonomic scope" value="Bacteria"/>
</dbReference>
<dbReference type="SUPFAM" id="SSF53822">
    <property type="entry name" value="Periplasmic binding protein-like I"/>
    <property type="match status" value="1"/>
</dbReference>
<dbReference type="PRINTS" id="PR00036">
    <property type="entry name" value="HTHLACI"/>
</dbReference>
<dbReference type="InterPro" id="IPR028082">
    <property type="entry name" value="Peripla_BP_I"/>
</dbReference>
<evidence type="ECO:0000256" key="3">
    <source>
        <dbReference type="ARBA" id="ARBA00023163"/>
    </source>
</evidence>
<dbReference type="InterPro" id="IPR010982">
    <property type="entry name" value="Lambda_DNA-bd_dom_sf"/>
</dbReference>
<name>B1Y1A0_LEPCP</name>
<dbReference type="STRING" id="395495.Lcho_0805"/>
<dbReference type="SMART" id="SM00354">
    <property type="entry name" value="HTH_LACI"/>
    <property type="match status" value="1"/>
</dbReference>
<proteinExistence type="predicted"/>
<evidence type="ECO:0000259" key="4">
    <source>
        <dbReference type="PROSITE" id="PS50932"/>
    </source>
</evidence>
<dbReference type="EMBL" id="CP001013">
    <property type="protein sequence ID" value="ACB33077.1"/>
    <property type="molecule type" value="Genomic_DNA"/>
</dbReference>
<feature type="domain" description="HTH lacI-type" evidence="4">
    <location>
        <begin position="10"/>
        <end position="64"/>
    </location>
</feature>